<name>A0A937W496_UNCTE</name>
<reference evidence="1" key="1">
    <citation type="submission" date="2019-03" db="EMBL/GenBank/DDBJ databases">
        <title>Lake Tanganyika Metagenome-Assembled Genomes (MAGs).</title>
        <authorList>
            <person name="Tran P."/>
        </authorList>
    </citation>
    <scope>NUCLEOTIDE SEQUENCE</scope>
    <source>
        <strain evidence="1">K_DeepCast_65m_m2_066</strain>
    </source>
</reference>
<dbReference type="Proteomes" id="UP000712673">
    <property type="component" value="Unassembled WGS sequence"/>
</dbReference>
<comment type="caution">
    <text evidence="1">The sequence shown here is derived from an EMBL/GenBank/DDBJ whole genome shotgun (WGS) entry which is preliminary data.</text>
</comment>
<accession>A0A937W496</accession>
<dbReference type="AlphaFoldDB" id="A0A937W496"/>
<protein>
    <submittedName>
        <fullName evidence="1">Uncharacterized protein</fullName>
    </submittedName>
</protein>
<proteinExistence type="predicted"/>
<evidence type="ECO:0000313" key="2">
    <source>
        <dbReference type="Proteomes" id="UP000712673"/>
    </source>
</evidence>
<sequence length="197" mass="22747">MSTFRQQLFHQFASQGLTTSIQAFNAQHQQKKDNRFNIDGITYEIGPARLDGDSIFFEISSKIPQDELEEREDFTSYFVAIQEFLKQDTKQPIVVDMENIVQDVGVEETKERDYVRLGYRYNFQELYSDAAVRAILERAQQDPDTRPIPDIPNVNTLAGRAVLLCVEDFMQQEATTRMQRLIEANTEVRQTIGKATI</sequence>
<dbReference type="EMBL" id="VGLS01000440">
    <property type="protein sequence ID" value="MBM3224932.1"/>
    <property type="molecule type" value="Genomic_DNA"/>
</dbReference>
<organism evidence="1 2">
    <name type="scientific">Tectimicrobiota bacterium</name>
    <dbReference type="NCBI Taxonomy" id="2528274"/>
    <lineage>
        <taxon>Bacteria</taxon>
        <taxon>Pseudomonadati</taxon>
        <taxon>Nitrospinota/Tectimicrobiota group</taxon>
        <taxon>Candidatus Tectimicrobiota</taxon>
    </lineage>
</organism>
<evidence type="ECO:0000313" key="1">
    <source>
        <dbReference type="EMBL" id="MBM3224932.1"/>
    </source>
</evidence>
<gene>
    <name evidence="1" type="ORF">FJZ47_14165</name>
</gene>